<dbReference type="SMART" id="SM00633">
    <property type="entry name" value="Glyco_10"/>
    <property type="match status" value="1"/>
</dbReference>
<reference evidence="6" key="1">
    <citation type="journal article" date="2015" name="Nature">
        <title>Complex archaea that bridge the gap between prokaryotes and eukaryotes.</title>
        <authorList>
            <person name="Spang A."/>
            <person name="Saw J.H."/>
            <person name="Jorgensen S.L."/>
            <person name="Zaremba-Niedzwiedzka K."/>
            <person name="Martijn J."/>
            <person name="Lind A.E."/>
            <person name="van Eijk R."/>
            <person name="Schleper C."/>
            <person name="Guy L."/>
            <person name="Ettema T.J."/>
        </authorList>
    </citation>
    <scope>NUCLEOTIDE SEQUENCE</scope>
</reference>
<gene>
    <name evidence="6" type="ORF">LCGC14_0198760</name>
</gene>
<dbReference type="GO" id="GO:0000272">
    <property type="term" value="P:polysaccharide catabolic process"/>
    <property type="evidence" value="ECO:0007669"/>
    <property type="project" value="UniProtKB-KW"/>
</dbReference>
<evidence type="ECO:0000256" key="4">
    <source>
        <dbReference type="ARBA" id="ARBA00023326"/>
    </source>
</evidence>
<dbReference type="SUPFAM" id="SSF51445">
    <property type="entry name" value="(Trans)glycosidases"/>
    <property type="match status" value="1"/>
</dbReference>
<dbReference type="AlphaFoldDB" id="A0A0F9XMR1"/>
<evidence type="ECO:0000259" key="5">
    <source>
        <dbReference type="PROSITE" id="PS51760"/>
    </source>
</evidence>
<dbReference type="PANTHER" id="PTHR31490">
    <property type="entry name" value="GLYCOSYL HYDROLASE"/>
    <property type="match status" value="1"/>
</dbReference>
<evidence type="ECO:0000256" key="1">
    <source>
        <dbReference type="ARBA" id="ARBA00022801"/>
    </source>
</evidence>
<feature type="domain" description="GH10" evidence="5">
    <location>
        <begin position="36"/>
        <end position="378"/>
    </location>
</feature>
<proteinExistence type="predicted"/>
<keyword evidence="2" id="KW-0119">Carbohydrate metabolism</keyword>
<keyword evidence="1" id="KW-0378">Hydrolase</keyword>
<dbReference type="Gene3D" id="3.20.20.80">
    <property type="entry name" value="Glycosidases"/>
    <property type="match status" value="1"/>
</dbReference>
<dbReference type="PROSITE" id="PS51760">
    <property type="entry name" value="GH10_2"/>
    <property type="match status" value="1"/>
</dbReference>
<dbReference type="PROSITE" id="PS51257">
    <property type="entry name" value="PROKAR_LIPOPROTEIN"/>
    <property type="match status" value="1"/>
</dbReference>
<dbReference type="GO" id="GO:0004553">
    <property type="term" value="F:hydrolase activity, hydrolyzing O-glycosyl compounds"/>
    <property type="evidence" value="ECO:0007669"/>
    <property type="project" value="InterPro"/>
</dbReference>
<protein>
    <recommendedName>
        <fullName evidence="5">GH10 domain-containing protein</fullName>
    </recommendedName>
</protein>
<dbReference type="PANTHER" id="PTHR31490:SF90">
    <property type="entry name" value="ENDO-1,4-BETA-XYLANASE A"/>
    <property type="match status" value="1"/>
</dbReference>
<dbReference type="InterPro" id="IPR044846">
    <property type="entry name" value="GH10"/>
</dbReference>
<evidence type="ECO:0000256" key="3">
    <source>
        <dbReference type="ARBA" id="ARBA00023295"/>
    </source>
</evidence>
<comment type="caution">
    <text evidence="6">The sequence shown here is derived from an EMBL/GenBank/DDBJ whole genome shotgun (WGS) entry which is preliminary data.</text>
</comment>
<dbReference type="Pfam" id="PF00331">
    <property type="entry name" value="Glyco_hydro_10"/>
    <property type="match status" value="1"/>
</dbReference>
<organism evidence="6">
    <name type="scientific">marine sediment metagenome</name>
    <dbReference type="NCBI Taxonomy" id="412755"/>
    <lineage>
        <taxon>unclassified sequences</taxon>
        <taxon>metagenomes</taxon>
        <taxon>ecological metagenomes</taxon>
    </lineage>
</organism>
<accession>A0A0F9XMR1</accession>
<name>A0A0F9XMR1_9ZZZZ</name>
<sequence>MKNILKSKHKTSLKLTFLLASTLMIGCGEKKTTVEVQKEPTLKEAFKNYFLIGSAVNDNLVSKKDSLGEQIVLSEYNTITPENSMKWMYMEPEQGKFEFETADKYIDFSTKNDIAFIGHNLVWHSQLAGWVKKLESKEELSASLKNHVQTIAARYSGKIHGWDVVNEALNEDGTLRNSIFLEQLGPEYLTNSFQWAQEADPKAELYYNDYNMTRKEKRAGAIKLVKDLQESGVKIDGIGMQAHWGLEDPTLEEIETSILEYSDLGIQVMITEFDITVLPNPWDLEGAEVSQNFKGSEHMNPYTKELPDAVNTQLAQRYKDIFSLFKKHSDKISRVTFWGINDGVSWLNSWPIEDRTNYPLLFDREYNQKAAYYSVLEVAKDSTL</sequence>
<keyword evidence="4" id="KW-0624">Polysaccharide degradation</keyword>
<dbReference type="InterPro" id="IPR017853">
    <property type="entry name" value="GH"/>
</dbReference>
<dbReference type="EMBL" id="LAZR01000086">
    <property type="protein sequence ID" value="KKN93443.1"/>
    <property type="molecule type" value="Genomic_DNA"/>
</dbReference>
<evidence type="ECO:0000313" key="6">
    <source>
        <dbReference type="EMBL" id="KKN93443.1"/>
    </source>
</evidence>
<dbReference type="InterPro" id="IPR001000">
    <property type="entry name" value="GH10_dom"/>
</dbReference>
<dbReference type="PRINTS" id="PR00134">
    <property type="entry name" value="GLHYDRLASE10"/>
</dbReference>
<evidence type="ECO:0000256" key="2">
    <source>
        <dbReference type="ARBA" id="ARBA00023277"/>
    </source>
</evidence>
<keyword evidence="3" id="KW-0326">Glycosidase</keyword>